<accession>A0A7I8XBV2</accession>
<protein>
    <submittedName>
        <fullName evidence="1">(pine wood nematode) hypothetical protein</fullName>
    </submittedName>
</protein>
<dbReference type="AlphaFoldDB" id="A0A7I8XBV2"/>
<reference evidence="1" key="1">
    <citation type="submission" date="2020-09" db="EMBL/GenBank/DDBJ databases">
        <authorList>
            <person name="Kikuchi T."/>
        </authorList>
    </citation>
    <scope>NUCLEOTIDE SEQUENCE</scope>
    <source>
        <strain evidence="1">Ka4C1</strain>
    </source>
</reference>
<proteinExistence type="predicted"/>
<dbReference type="EMBL" id="CAJFDI010000001">
    <property type="protein sequence ID" value="CAD5208800.1"/>
    <property type="molecule type" value="Genomic_DNA"/>
</dbReference>
<keyword evidence="2" id="KW-1185">Reference proteome</keyword>
<evidence type="ECO:0000313" key="2">
    <source>
        <dbReference type="Proteomes" id="UP000659654"/>
    </source>
</evidence>
<sequence>MGRKVSPLLSSKRCPSPTVSGAEFEAGSWMSGTLLVLAFSPNRDAIGRVLLLRRPSRSRRPRLSHTFRGGGDKRRAFVAGDLTLVLHAAILLQKLGRTYERTR</sequence>
<dbReference type="Proteomes" id="UP000659654">
    <property type="component" value="Unassembled WGS sequence"/>
</dbReference>
<organism evidence="1 2">
    <name type="scientific">Bursaphelenchus xylophilus</name>
    <name type="common">Pinewood nematode worm</name>
    <name type="synonym">Aphelenchoides xylophilus</name>
    <dbReference type="NCBI Taxonomy" id="6326"/>
    <lineage>
        <taxon>Eukaryota</taxon>
        <taxon>Metazoa</taxon>
        <taxon>Ecdysozoa</taxon>
        <taxon>Nematoda</taxon>
        <taxon>Chromadorea</taxon>
        <taxon>Rhabditida</taxon>
        <taxon>Tylenchina</taxon>
        <taxon>Tylenchomorpha</taxon>
        <taxon>Aphelenchoidea</taxon>
        <taxon>Aphelenchoididae</taxon>
        <taxon>Bursaphelenchus</taxon>
    </lineage>
</organism>
<dbReference type="Proteomes" id="UP000582659">
    <property type="component" value="Unassembled WGS sequence"/>
</dbReference>
<name>A0A7I8XBV2_BURXY</name>
<dbReference type="EMBL" id="CAJFCV020000001">
    <property type="protein sequence ID" value="CAG9082929.1"/>
    <property type="molecule type" value="Genomic_DNA"/>
</dbReference>
<comment type="caution">
    <text evidence="1">The sequence shown here is derived from an EMBL/GenBank/DDBJ whole genome shotgun (WGS) entry which is preliminary data.</text>
</comment>
<evidence type="ECO:0000313" key="1">
    <source>
        <dbReference type="EMBL" id="CAD5208800.1"/>
    </source>
</evidence>
<gene>
    <name evidence="1" type="ORF">BXYJ_LOCUS1036</name>
</gene>